<reference evidence="5" key="1">
    <citation type="submission" date="2019-09" db="EMBL/GenBank/DDBJ databases">
        <authorList>
            <person name="Li J."/>
        </authorList>
    </citation>
    <scope>NUCLEOTIDE SEQUENCE [LARGE SCALE GENOMIC DNA]</scope>
    <source>
        <strain evidence="5">NRBC 14897</strain>
    </source>
</reference>
<dbReference type="InterPro" id="IPR051010">
    <property type="entry name" value="BCAA_transport"/>
</dbReference>
<keyword evidence="6" id="KW-1185">Reference proteome</keyword>
<dbReference type="AlphaFoldDB" id="A0A641AH51"/>
<evidence type="ECO:0000256" key="2">
    <source>
        <dbReference type="ARBA" id="ARBA00022729"/>
    </source>
</evidence>
<organism evidence="5 6">
    <name type="scientific">Aeromicrobium fastidiosum</name>
    <dbReference type="NCBI Taxonomy" id="52699"/>
    <lineage>
        <taxon>Bacteria</taxon>
        <taxon>Bacillati</taxon>
        <taxon>Actinomycetota</taxon>
        <taxon>Actinomycetes</taxon>
        <taxon>Propionibacteriales</taxon>
        <taxon>Nocardioidaceae</taxon>
        <taxon>Aeromicrobium</taxon>
    </lineage>
</organism>
<dbReference type="Pfam" id="PF13458">
    <property type="entry name" value="Peripla_BP_6"/>
    <property type="match status" value="1"/>
</dbReference>
<dbReference type="PANTHER" id="PTHR30483">
    <property type="entry name" value="LEUCINE-SPECIFIC-BINDING PROTEIN"/>
    <property type="match status" value="1"/>
</dbReference>
<name>A0A641AH51_9ACTN</name>
<evidence type="ECO:0000256" key="3">
    <source>
        <dbReference type="SAM" id="SignalP"/>
    </source>
</evidence>
<evidence type="ECO:0000256" key="1">
    <source>
        <dbReference type="ARBA" id="ARBA00010062"/>
    </source>
</evidence>
<dbReference type="OrthoDB" id="3787700at2"/>
<dbReference type="SUPFAM" id="SSF53822">
    <property type="entry name" value="Periplasmic binding protein-like I"/>
    <property type="match status" value="1"/>
</dbReference>
<dbReference type="RefSeq" id="WP_129185284.1">
    <property type="nucleotide sequence ID" value="NZ_JAGIOG010000001.1"/>
</dbReference>
<keyword evidence="2 3" id="KW-0732">Signal</keyword>
<gene>
    <name evidence="5" type="ORF">ESP62_018110</name>
</gene>
<evidence type="ECO:0000313" key="6">
    <source>
        <dbReference type="Proteomes" id="UP001515100"/>
    </source>
</evidence>
<dbReference type="Gene3D" id="3.40.50.2300">
    <property type="match status" value="2"/>
</dbReference>
<evidence type="ECO:0000313" key="5">
    <source>
        <dbReference type="EMBL" id="KAA1373007.1"/>
    </source>
</evidence>
<comment type="similarity">
    <text evidence="1">Belongs to the leucine-binding protein family.</text>
</comment>
<feature type="signal peptide" evidence="3">
    <location>
        <begin position="1"/>
        <end position="24"/>
    </location>
</feature>
<sequence>MARTTRTTTLSVLGLALVATTALSACTGSDDAPPPREPAEVGLTVKGVKDISIGLLVSSASSAGEGSDYTGPSAGAELATYRLGLGDTKVQIKIADDQGDADEATTDVQTLIDEGVSGIVVATSGEHVLPALETASAAGVAVVAPYLRTEQPLPDGVYVTGPSEDAITASIKRAMQTDEVSAPAVITADDVPVPAVGGGAPLPFTGSGLDDLVDTVTKGVEKKTLDSVVVSASAASEGAVVAALQGAVPDVPIYLTPEALTPSFASALDNNSGTTSGRFVSVGAPASDSTTLGSTTAADSAAAYFAALRLAAGDTSFTSALDETPFSTVAADADLPSHDAVLALVHAAAKARSGEPAKVASALATLTLGVKDALAGPALDFTSSYALPADSVAPLYATTQDPGVRPAGDSPVLTWFELTDDDA</sequence>
<feature type="chain" id="PRO_5025019725" evidence="3">
    <location>
        <begin position="25"/>
        <end position="423"/>
    </location>
</feature>
<proteinExistence type="inferred from homology"/>
<dbReference type="Proteomes" id="UP001515100">
    <property type="component" value="Unassembled WGS sequence"/>
</dbReference>
<feature type="domain" description="Leucine-binding protein" evidence="4">
    <location>
        <begin position="51"/>
        <end position="377"/>
    </location>
</feature>
<accession>A0A641AH51</accession>
<evidence type="ECO:0000259" key="4">
    <source>
        <dbReference type="Pfam" id="PF13458"/>
    </source>
</evidence>
<comment type="caution">
    <text evidence="5">The sequence shown here is derived from an EMBL/GenBank/DDBJ whole genome shotgun (WGS) entry which is preliminary data.</text>
</comment>
<dbReference type="EMBL" id="SDPP02000006">
    <property type="protein sequence ID" value="KAA1373007.1"/>
    <property type="molecule type" value="Genomic_DNA"/>
</dbReference>
<dbReference type="PROSITE" id="PS51257">
    <property type="entry name" value="PROKAR_LIPOPROTEIN"/>
    <property type="match status" value="1"/>
</dbReference>
<dbReference type="PANTHER" id="PTHR30483:SF37">
    <property type="entry name" value="ABC TRANSPORTER SUBSTRATE-BINDING PROTEIN"/>
    <property type="match status" value="1"/>
</dbReference>
<dbReference type="InterPro" id="IPR028081">
    <property type="entry name" value="Leu-bd"/>
</dbReference>
<protein>
    <submittedName>
        <fullName evidence="5">ABC transporter substrate-binding protein</fullName>
    </submittedName>
</protein>
<dbReference type="InterPro" id="IPR028082">
    <property type="entry name" value="Peripla_BP_I"/>
</dbReference>